<evidence type="ECO:0000256" key="1">
    <source>
        <dbReference type="SAM" id="Phobius"/>
    </source>
</evidence>
<proteinExistence type="predicted"/>
<dbReference type="RefSeq" id="WP_126841351.1">
    <property type="nucleotide sequence ID" value="NZ_PIQH01000003.1"/>
</dbReference>
<protein>
    <submittedName>
        <fullName evidence="2">Uncharacterized protein</fullName>
    </submittedName>
</protein>
<dbReference type="AlphaFoldDB" id="A0A432ZSK4"/>
<dbReference type="Proteomes" id="UP000287996">
    <property type="component" value="Unassembled WGS sequence"/>
</dbReference>
<evidence type="ECO:0000313" key="2">
    <source>
        <dbReference type="EMBL" id="RUO80821.1"/>
    </source>
</evidence>
<dbReference type="EMBL" id="PIQH01000003">
    <property type="protein sequence ID" value="RUO80821.1"/>
    <property type="molecule type" value="Genomic_DNA"/>
</dbReference>
<accession>A0A432ZSK4</accession>
<keyword evidence="1" id="KW-0472">Membrane</keyword>
<keyword evidence="1" id="KW-1133">Transmembrane helix</keyword>
<keyword evidence="1" id="KW-0812">Transmembrane</keyword>
<keyword evidence="3" id="KW-1185">Reference proteome</keyword>
<comment type="caution">
    <text evidence="2">The sequence shown here is derived from an EMBL/GenBank/DDBJ whole genome shotgun (WGS) entry which is preliminary data.</text>
</comment>
<evidence type="ECO:0000313" key="3">
    <source>
        <dbReference type="Proteomes" id="UP000287996"/>
    </source>
</evidence>
<organism evidence="2 3">
    <name type="scientific">Idiomarina tyrosinivorans</name>
    <dbReference type="NCBI Taxonomy" id="1445662"/>
    <lineage>
        <taxon>Bacteria</taxon>
        <taxon>Pseudomonadati</taxon>
        <taxon>Pseudomonadota</taxon>
        <taxon>Gammaproteobacteria</taxon>
        <taxon>Alteromonadales</taxon>
        <taxon>Idiomarinaceae</taxon>
        <taxon>Idiomarina</taxon>
    </lineage>
</organism>
<sequence>MWLPEQLTWEILLATLVAGLLMGSTVMAILRRLFSKLINWIAMMSYFRPRKKLVASARSEKGSRDAG</sequence>
<gene>
    <name evidence="2" type="ORF">CWI84_04350</name>
</gene>
<feature type="transmembrane region" description="Helical" evidence="1">
    <location>
        <begin position="12"/>
        <end position="34"/>
    </location>
</feature>
<name>A0A432ZSK4_9GAMM</name>
<reference evidence="2 3" key="1">
    <citation type="journal article" date="2011" name="Front. Microbiol.">
        <title>Genomic signatures of strain selection and enhancement in Bacillus atrophaeus var. globigii, a historical biowarfare simulant.</title>
        <authorList>
            <person name="Gibbons H.S."/>
            <person name="Broomall S.M."/>
            <person name="McNew L.A."/>
            <person name="Daligault H."/>
            <person name="Chapman C."/>
            <person name="Bruce D."/>
            <person name="Karavis M."/>
            <person name="Krepps M."/>
            <person name="McGregor P.A."/>
            <person name="Hong C."/>
            <person name="Park K.H."/>
            <person name="Akmal A."/>
            <person name="Feldman A."/>
            <person name="Lin J.S."/>
            <person name="Chang W.E."/>
            <person name="Higgs B.W."/>
            <person name="Demirev P."/>
            <person name="Lindquist J."/>
            <person name="Liem A."/>
            <person name="Fochler E."/>
            <person name="Read T.D."/>
            <person name="Tapia R."/>
            <person name="Johnson S."/>
            <person name="Bishop-Lilly K.A."/>
            <person name="Detter C."/>
            <person name="Han C."/>
            <person name="Sozhamannan S."/>
            <person name="Rosenzweig C.N."/>
            <person name="Skowronski E.W."/>
        </authorList>
    </citation>
    <scope>NUCLEOTIDE SEQUENCE [LARGE SCALE GENOMIC DNA]</scope>
    <source>
        <strain evidence="2 3">CC-PW-9</strain>
    </source>
</reference>